<dbReference type="EMBL" id="CM037624">
    <property type="protein sequence ID" value="KAH8011194.1"/>
    <property type="molecule type" value="Genomic_DNA"/>
</dbReference>
<accession>A0ACB8FW42</accession>
<protein>
    <submittedName>
        <fullName evidence="1">Uncharacterized protein</fullName>
    </submittedName>
</protein>
<organism evidence="1 2">
    <name type="scientific">Sphaerodactylus townsendi</name>
    <dbReference type="NCBI Taxonomy" id="933632"/>
    <lineage>
        <taxon>Eukaryota</taxon>
        <taxon>Metazoa</taxon>
        <taxon>Chordata</taxon>
        <taxon>Craniata</taxon>
        <taxon>Vertebrata</taxon>
        <taxon>Euteleostomi</taxon>
        <taxon>Lepidosauria</taxon>
        <taxon>Squamata</taxon>
        <taxon>Bifurcata</taxon>
        <taxon>Gekkota</taxon>
        <taxon>Sphaerodactylidae</taxon>
        <taxon>Sphaerodactylus</taxon>
    </lineage>
</organism>
<dbReference type="Proteomes" id="UP000827872">
    <property type="component" value="Linkage Group LG11"/>
</dbReference>
<proteinExistence type="predicted"/>
<reference evidence="1" key="1">
    <citation type="submission" date="2021-08" db="EMBL/GenBank/DDBJ databases">
        <title>The first chromosome-level gecko genome reveals the dynamic sex chromosomes of Neotropical dwarf geckos (Sphaerodactylidae: Sphaerodactylus).</title>
        <authorList>
            <person name="Pinto B.J."/>
            <person name="Keating S.E."/>
            <person name="Gamble T."/>
        </authorList>
    </citation>
    <scope>NUCLEOTIDE SEQUENCE</scope>
    <source>
        <strain evidence="1">TG3544</strain>
    </source>
</reference>
<sequence>MDSWDSLGFLILVLSYNVTIIGKVWLTVTILLRILVIFFAAYPLYQDEQQRFICNTLQPGCSNACYDMFAPVSHFRFWLIQTASVLLPYTLFCVYVFHNVARRLVKAHSLPYRRYKEIKATSGLKMSKKPSKGAAGSREANKMDIPDFSRAYTVQLLLRMLVEACFGSGHYYLFGFFVPRRFACYQFPCANYVECFVSRPTEKSVMVFFIWGLSGFSFLLSLVDLTFAFRSNIVRSHRNKLLLERLGPEERCGPGILQGNKPSKDLLDLGKGGQGILVTPANCENANSSLFGCEVKKDVPFPPALPSQPTISFNLNGNKPCVATNQEGKGTPVQGGEPREMSQEQSKCNHLPGPLKGALAFKPQDGCPRGTPPSASSSKPSVHYSSLERKASDVQSVCSSGGCSKSKKSEWV</sequence>
<name>A0ACB8FW42_9SAUR</name>
<evidence type="ECO:0000313" key="1">
    <source>
        <dbReference type="EMBL" id="KAH8011194.1"/>
    </source>
</evidence>
<gene>
    <name evidence="1" type="ORF">K3G42_019675</name>
</gene>
<keyword evidence="2" id="KW-1185">Reference proteome</keyword>
<comment type="caution">
    <text evidence="1">The sequence shown here is derived from an EMBL/GenBank/DDBJ whole genome shotgun (WGS) entry which is preliminary data.</text>
</comment>
<evidence type="ECO:0000313" key="2">
    <source>
        <dbReference type="Proteomes" id="UP000827872"/>
    </source>
</evidence>